<dbReference type="InterPro" id="IPR041286">
    <property type="entry name" value="MBG_2"/>
</dbReference>
<dbReference type="SUPFAM" id="SSF63825">
    <property type="entry name" value="YWTD domain"/>
    <property type="match status" value="1"/>
</dbReference>
<feature type="domain" description="MBG" evidence="1">
    <location>
        <begin position="1276"/>
        <end position="1354"/>
    </location>
</feature>
<feature type="domain" description="MBG" evidence="1">
    <location>
        <begin position="1032"/>
        <end position="1107"/>
    </location>
</feature>
<keyword evidence="5" id="KW-1185">Reference proteome</keyword>
<evidence type="ECO:0000259" key="2">
    <source>
        <dbReference type="Pfam" id="PF18887"/>
    </source>
</evidence>
<evidence type="ECO:0000259" key="3">
    <source>
        <dbReference type="Pfam" id="PF18962"/>
    </source>
</evidence>
<dbReference type="NCBIfam" id="TIGR03803">
    <property type="entry name" value="Gloeo_Verruco"/>
    <property type="match status" value="10"/>
</dbReference>
<dbReference type="Pfam" id="PF18887">
    <property type="entry name" value="MBG_3"/>
    <property type="match status" value="1"/>
</dbReference>
<dbReference type="Pfam" id="PF18962">
    <property type="entry name" value="Por_Secre_tail"/>
    <property type="match status" value="1"/>
</dbReference>
<dbReference type="Gene3D" id="3.30.160.710">
    <property type="match status" value="4"/>
</dbReference>
<feature type="domain" description="MBG" evidence="1">
    <location>
        <begin position="948"/>
        <end position="1026"/>
    </location>
</feature>
<evidence type="ECO:0000259" key="1">
    <source>
        <dbReference type="Pfam" id="PF18676"/>
    </source>
</evidence>
<organism evidence="4 5">
    <name type="scientific">Marinigracilibium pacificum</name>
    <dbReference type="NCBI Taxonomy" id="2729599"/>
    <lineage>
        <taxon>Bacteria</taxon>
        <taxon>Pseudomonadati</taxon>
        <taxon>Bacteroidota</taxon>
        <taxon>Cytophagia</taxon>
        <taxon>Cytophagales</taxon>
        <taxon>Flammeovirgaceae</taxon>
        <taxon>Marinigracilibium</taxon>
    </lineage>
</organism>
<evidence type="ECO:0000313" key="5">
    <source>
        <dbReference type="Proteomes" id="UP000559010"/>
    </source>
</evidence>
<dbReference type="InterPro" id="IPR026444">
    <property type="entry name" value="Secre_tail"/>
</dbReference>
<dbReference type="EMBL" id="JABBNU010000011">
    <property type="protein sequence ID" value="NMM50224.1"/>
    <property type="molecule type" value="Genomic_DNA"/>
</dbReference>
<feature type="domain" description="MBG" evidence="1">
    <location>
        <begin position="1195"/>
        <end position="1270"/>
    </location>
</feature>
<dbReference type="SUPFAM" id="SSF63829">
    <property type="entry name" value="Calcium-dependent phosphotriesterase"/>
    <property type="match status" value="1"/>
</dbReference>
<feature type="domain" description="MBG" evidence="1">
    <location>
        <begin position="1113"/>
        <end position="1183"/>
    </location>
</feature>
<dbReference type="NCBIfam" id="TIGR04183">
    <property type="entry name" value="Por_Secre_tail"/>
    <property type="match status" value="1"/>
</dbReference>
<dbReference type="RefSeq" id="WP_169684585.1">
    <property type="nucleotide sequence ID" value="NZ_JABBNU010000011.1"/>
</dbReference>
<proteinExistence type="predicted"/>
<reference evidence="4 5" key="1">
    <citation type="submission" date="2020-04" db="EMBL/GenBank/DDBJ databases">
        <title>Flammeovirgaceae bacterium KN852 isolated from deep sea.</title>
        <authorList>
            <person name="Zhang D.-C."/>
        </authorList>
    </citation>
    <scope>NUCLEOTIDE SEQUENCE [LARGE SCALE GENOMIC DNA]</scope>
    <source>
        <strain evidence="4 5">KN852</strain>
    </source>
</reference>
<accession>A0A848J702</accession>
<comment type="caution">
    <text evidence="4">The sequence shown here is derived from an EMBL/GenBank/DDBJ whole genome shotgun (WGS) entry which is preliminary data.</text>
</comment>
<gene>
    <name evidence="4" type="ORF">HH304_17580</name>
</gene>
<feature type="domain" description="Secretion system C-terminal sorting" evidence="3">
    <location>
        <begin position="1608"/>
        <end position="1673"/>
    </location>
</feature>
<name>A0A848J702_9BACT</name>
<feature type="domain" description="MBG" evidence="1">
    <location>
        <begin position="1441"/>
        <end position="1516"/>
    </location>
</feature>
<dbReference type="Pfam" id="PF18676">
    <property type="entry name" value="MBG_2"/>
    <property type="match status" value="7"/>
</dbReference>
<dbReference type="InterPro" id="IPR043772">
    <property type="entry name" value="MBG_3"/>
</dbReference>
<evidence type="ECO:0000313" key="4">
    <source>
        <dbReference type="EMBL" id="NMM50224.1"/>
    </source>
</evidence>
<feature type="domain" description="MBG" evidence="2">
    <location>
        <begin position="1522"/>
        <end position="1593"/>
    </location>
</feature>
<sequence length="1681" mass="178252">MMRKLSISFLLAILTIFITSAQNIKLVGTTSTSGSKGGGTVIRYSSADSKLVSIKNFQSTPRGLKHGLAFGKDGYYYGVTTEGGNNDKGIVFKVSTDWTQYEILHHFNVGNGPSGKLVLNDAGDRLYGLTTNGGDNNSGTLFSLDTDGTDFSVLHNFSNSNGSNPTGELLLSGGVLYGVSKSGGTNGDGVIFKINTDGTSYLVIHNFNQSLTGAVPSAGLIEVSGVLYGTTYNGGANGSGTIFKIEKDGSMMSVIADLPSDAKNPSTSLTYTSDGYLFGTTDNGGSNDAGSFFKVQPNGANFEVFKIFSETNGADPSSAIIELNSTEILGTTLTGGANDAGVLYKVKKDGTGYTKLLEFDPSSGYASPNGNIYKTSLNTLVISLSQNSSSLIQNPYGGVLQVNLSGLISTEYYLPSTGGFDLQSGIIKAANGKYYGVTTRGGEYDLGVIFSMDTDGSNYQEIIELNTTTGGNALTGILEHSNGKMYVVTSESNDGLSRLLSFSNDGSGLTVEKVFSSSEGGEMTGDLFEDKDGFIIGVNRLGGANSVGTAWSFYPATSGFQLMFSFDSSLGSNPVGGVVQSSDGSLYVATKNGGQNGNGAIIKFASPAASSAANPQRVYSFSSSDGSSPTGLMIDTDVLYGTCESGGNIEQGSIFKYEISSGTFSTIKKFNGTDGKNPKGRLTLTQQGFLYGTTSAGGSNEYGVIFKLNTDGTSYNVESEFSDASGGVPGNIKLLEDDFDGAPISEQELSVTVEEDQDLVISLYDYFVDEDADANLIYTRVGGFDANLFDNLAILNGQMTINTRANAYGVGIVNIQVEDTKGQKNTFEFTVNISPVADTPFLSNSETTYGQVTTDGLIADRSSVDGDEIKYFKVTSINGGVLYLNDGTTQVTEGTFISSTEANKGFKFDPSAAGTGSVSIMASLADNDSGIGGNEVTAEINIMKADVSITAKNVTRAYGDENPAISRSESYVITGFVNGDDYTDIDAYPNLNYGATKFSNVGTYPILLSGGSDNNYNIKTTDGILTITKADLIVTATDKQKVYGEVNPAFTYSFEGFKVSDNESELNGSVSLLTTAGQYSDVGTYEIIISGFSSQNYNLIYQNGTLSITKRDLIISVNNAVKTYGQPNPSFLLSYNGFVGNDSGADIDEKPVASTTALQTSDAGVYPITLTGGNDNNYTFTLSGSAELTINKALLTASVLDASREYGEPDPAFSAVYSGFVLNQNSSVIDQLAEITSNADITSDVGEYVISGANASDNNYEFEYVEGKLTITKAPLSVSVQNASKEYGDANPAWVIDYQGFKNSDDRTVIDNAPQVTVEQAGSNGYIPGTYRLLVYGGSDNNYYFNQYQSGELTIVKATLNVSAPTITKVYGATVPSLALVYDGFKNNDSPSILDLKPSLSTSISTNSDAGVYDVTIVPGNDRRYNLVYTNGQVTVEKAELTFKADNKSRGYNQVNPTLTYTVSGFVLGQDKSVIDQLPQISTSATQSSNSGTYPITFTGGSDNNYTFKFINGTLTIAGQTASIQFADLVQDYDGTAKTVRVFTNPSGLSYDLKYSFKGDVVAEAVYPGTYTVSVTITEPNYQGFATAQLVINDVLSVEDDLFVNNVVWPNPTTGQLNIGLTDVSLDAIQVFGIDGREYSIGSYSVFNDKVMMDLSGLQKGTYLVRIISDDKTLDFKVVKQ</sequence>
<dbReference type="InterPro" id="IPR022519">
    <property type="entry name" value="Gloeo/Verruco_rpt"/>
</dbReference>
<feature type="domain" description="MBG" evidence="1">
    <location>
        <begin position="1360"/>
        <end position="1435"/>
    </location>
</feature>
<dbReference type="Proteomes" id="UP000559010">
    <property type="component" value="Unassembled WGS sequence"/>
</dbReference>
<protein>
    <submittedName>
        <fullName evidence="4">T9SS type A sorting domain-containing protein</fullName>
    </submittedName>
</protein>